<dbReference type="Pfam" id="PF07793">
    <property type="entry name" value="DUF1631"/>
    <property type="match status" value="1"/>
</dbReference>
<evidence type="ECO:0000256" key="1">
    <source>
        <dbReference type="SAM" id="MobiDB-lite"/>
    </source>
</evidence>
<feature type="region of interest" description="Disordered" evidence="1">
    <location>
        <begin position="235"/>
        <end position="301"/>
    </location>
</feature>
<keyword evidence="3" id="KW-1185">Reference proteome</keyword>
<sequence>MAAGIESSPPILAPAERASSLRGKALPPLLERLTAVAYDHVARNHGELVRSLALALRAYADKEADSRLSSRQMHLSMLLEQKEAALRLAHLAALREALVKECAIQLMPDAHLEDEPKAAELALVDTAIQDRRVRSDRAASPILNAVEESSTFVIRRICAGMKVTMREGLLNPFRPFTFVQALSQGWATSGLDIDAEELLLTAVTPNSFLKFEALYDELQDALTRAGVPQDPGYQVRLAKQASQRAAEQRAAAGEPPPAAAQAEAEDEHAEQLHSEVSSAQDPDSASAQPAPKTRSRLRPEYRAKVARALQQLVTLGLKEGNAGQQGAVDPELMETLTLTQARMLIETRDSDKYRNVLTDLSRSSEFKRAPAVDRLTAAALAEVFDEVFDDRVIPSPLKPLIGQAQIPVLKSAMLDRRFFSHKEHPGRQLLENMVSVAAGWRPEFGKQDASYLFLKAVGKDLLSGVIDNLLTFETINEKFTKLKAAKERLIEYELKPYLSELETNEKLELALHAADECLHARLKWREPAPFMIPFLLTRWRLALAFAFSRRGEDLQRWKDMVAITEGLIWSVEPKHKEEERAKLVASLPKLAASVSAVLDQVGWKGTDRDAFMQRLMRTHADLAFGGNKLAEDERQKQQDMINAHAEIEALRARRRSVFEGGDNPYLEEARNYRPGNWFDFVADNGTNHRYRVSQISPRRTRIVFSWHNGKEAFVRKDQEIARQIAHGQVQGLDANRMVTKAISQLLGSESAQTVEVAPPGAAAGTRPPSQDFADTASGPFSQTMPAPDPKQ</sequence>
<proteinExistence type="predicted"/>
<dbReference type="InterPro" id="IPR012434">
    <property type="entry name" value="DUF1631"/>
</dbReference>
<evidence type="ECO:0000313" key="2">
    <source>
        <dbReference type="EMBL" id="MFC3148109.1"/>
    </source>
</evidence>
<feature type="region of interest" description="Disordered" evidence="1">
    <location>
        <begin position="750"/>
        <end position="791"/>
    </location>
</feature>
<dbReference type="EMBL" id="JBHRTI010000004">
    <property type="protein sequence ID" value="MFC3148109.1"/>
    <property type="molecule type" value="Genomic_DNA"/>
</dbReference>
<name>A0ABV7H2H6_9BURK</name>
<dbReference type="Proteomes" id="UP001595556">
    <property type="component" value="Unassembled WGS sequence"/>
</dbReference>
<evidence type="ECO:0000313" key="3">
    <source>
        <dbReference type="Proteomes" id="UP001595556"/>
    </source>
</evidence>
<dbReference type="RefSeq" id="WP_377303744.1">
    <property type="nucleotide sequence ID" value="NZ_CP180191.1"/>
</dbReference>
<reference evidence="3" key="1">
    <citation type="journal article" date="2019" name="Int. J. Syst. Evol. Microbiol.">
        <title>The Global Catalogue of Microorganisms (GCM) 10K type strain sequencing project: providing services to taxonomists for standard genome sequencing and annotation.</title>
        <authorList>
            <consortium name="The Broad Institute Genomics Platform"/>
            <consortium name="The Broad Institute Genome Sequencing Center for Infectious Disease"/>
            <person name="Wu L."/>
            <person name="Ma J."/>
        </authorList>
    </citation>
    <scope>NUCLEOTIDE SEQUENCE [LARGE SCALE GENOMIC DNA]</scope>
    <source>
        <strain evidence="3">KCTC 52168</strain>
    </source>
</reference>
<comment type="caution">
    <text evidence="2">The sequence shown here is derived from an EMBL/GenBank/DDBJ whole genome shotgun (WGS) entry which is preliminary data.</text>
</comment>
<protein>
    <submittedName>
        <fullName evidence="2">DUF1631 family protein</fullName>
    </submittedName>
</protein>
<feature type="compositionally biased region" description="Low complexity" evidence="1">
    <location>
        <begin position="277"/>
        <end position="291"/>
    </location>
</feature>
<gene>
    <name evidence="2" type="ORF">ACFOEN_10690</name>
</gene>
<feature type="compositionally biased region" description="Low complexity" evidence="1">
    <location>
        <begin position="757"/>
        <end position="768"/>
    </location>
</feature>
<feature type="compositionally biased region" description="Low complexity" evidence="1">
    <location>
        <begin position="238"/>
        <end position="253"/>
    </location>
</feature>
<organism evidence="2 3">
    <name type="scientific">Piscinibacterium candidicorallinum</name>
    <dbReference type="NCBI Taxonomy" id="1793872"/>
    <lineage>
        <taxon>Bacteria</taxon>
        <taxon>Pseudomonadati</taxon>
        <taxon>Pseudomonadota</taxon>
        <taxon>Betaproteobacteria</taxon>
        <taxon>Burkholderiales</taxon>
        <taxon>Piscinibacterium</taxon>
    </lineage>
</organism>
<accession>A0ABV7H2H6</accession>